<name>A0AAV2HMW4_LYMST</name>
<feature type="region of interest" description="Disordered" evidence="1">
    <location>
        <begin position="1"/>
        <end position="155"/>
    </location>
</feature>
<feature type="compositionally biased region" description="Polar residues" evidence="1">
    <location>
        <begin position="82"/>
        <end position="94"/>
    </location>
</feature>
<feature type="compositionally biased region" description="Acidic residues" evidence="1">
    <location>
        <begin position="306"/>
        <end position="317"/>
    </location>
</feature>
<reference evidence="2 3" key="1">
    <citation type="submission" date="2024-04" db="EMBL/GenBank/DDBJ databases">
        <authorList>
            <consortium name="Genoscope - CEA"/>
            <person name="William W."/>
        </authorList>
    </citation>
    <scope>NUCLEOTIDE SEQUENCE [LARGE SCALE GENOMIC DNA]</scope>
</reference>
<dbReference type="PANTHER" id="PTHR21520">
    <property type="entry name" value="GLUTAMATE-RICH PROTEIN 2"/>
    <property type="match status" value="1"/>
</dbReference>
<feature type="compositionally biased region" description="Acidic residues" evidence="1">
    <location>
        <begin position="211"/>
        <end position="223"/>
    </location>
</feature>
<dbReference type="EMBL" id="CAXITT010000182">
    <property type="protein sequence ID" value="CAL1534805.1"/>
    <property type="molecule type" value="Genomic_DNA"/>
</dbReference>
<dbReference type="AlphaFoldDB" id="A0AAV2HMW4"/>
<dbReference type="Proteomes" id="UP001497497">
    <property type="component" value="Unassembled WGS sequence"/>
</dbReference>
<evidence type="ECO:0000313" key="3">
    <source>
        <dbReference type="Proteomes" id="UP001497497"/>
    </source>
</evidence>
<feature type="compositionally biased region" description="Polar residues" evidence="1">
    <location>
        <begin position="121"/>
        <end position="132"/>
    </location>
</feature>
<feature type="compositionally biased region" description="Basic and acidic residues" evidence="1">
    <location>
        <begin position="197"/>
        <end position="210"/>
    </location>
</feature>
<sequence length="370" mass="41544">MELSYNQNNSKDSTGVRTPNSSRSARKLVSQSGSLEIIQGNGPDLFATNGTSSSCISSQPPSRPWSRASIGSTPPRPDSAFSKGSITPTKQISLQAVRRKNESSGAFIDNADLQGLKVETQRMNSFDKTSNTAKREKDKKQGHARDKKDQEPPQHAAKLRLQIKNHDDKKNATDKLYQDEEYTFDFISSIDVKDIPTAKLQDKDSEKNNEDSENSDSEDEDPVEVDRRAPNELLMEFVDCLMRKDYKNAEKLCQMILLYEPKNPEALKFQPLIQRKLKLDERAALDDQEEDEDDSDSDDTSTSSDETLDDEEDVEGEENGKVDDEPENPQVCINPARAILNIVFGKNPPEFIPPGTNINLAEEIKKLEEF</sequence>
<dbReference type="PANTHER" id="PTHR21520:SF2">
    <property type="entry name" value="GLUTAMATE-RICH PROTEIN 2"/>
    <property type="match status" value="1"/>
</dbReference>
<protein>
    <recommendedName>
        <fullName evidence="4">Glutamate-rich protein 2</fullName>
    </recommendedName>
</protein>
<organism evidence="2 3">
    <name type="scientific">Lymnaea stagnalis</name>
    <name type="common">Great pond snail</name>
    <name type="synonym">Helix stagnalis</name>
    <dbReference type="NCBI Taxonomy" id="6523"/>
    <lineage>
        <taxon>Eukaryota</taxon>
        <taxon>Metazoa</taxon>
        <taxon>Spiralia</taxon>
        <taxon>Lophotrochozoa</taxon>
        <taxon>Mollusca</taxon>
        <taxon>Gastropoda</taxon>
        <taxon>Heterobranchia</taxon>
        <taxon>Euthyneura</taxon>
        <taxon>Panpulmonata</taxon>
        <taxon>Hygrophila</taxon>
        <taxon>Lymnaeoidea</taxon>
        <taxon>Lymnaeidae</taxon>
        <taxon>Lymnaea</taxon>
    </lineage>
</organism>
<feature type="compositionally biased region" description="Basic and acidic residues" evidence="1">
    <location>
        <begin position="133"/>
        <end position="152"/>
    </location>
</feature>
<gene>
    <name evidence="2" type="ORF">GSLYS_00008765001</name>
</gene>
<evidence type="ECO:0000313" key="2">
    <source>
        <dbReference type="EMBL" id="CAL1534805.1"/>
    </source>
</evidence>
<comment type="caution">
    <text evidence="2">The sequence shown here is derived from an EMBL/GenBank/DDBJ whole genome shotgun (WGS) entry which is preliminary data.</text>
</comment>
<dbReference type="InterPro" id="IPR026703">
    <property type="entry name" value="ERICH2"/>
</dbReference>
<feature type="region of interest" description="Disordered" evidence="1">
    <location>
        <begin position="283"/>
        <end position="331"/>
    </location>
</feature>
<proteinExistence type="predicted"/>
<feature type="region of interest" description="Disordered" evidence="1">
    <location>
        <begin position="197"/>
        <end position="228"/>
    </location>
</feature>
<feature type="compositionally biased region" description="Polar residues" evidence="1">
    <location>
        <begin position="1"/>
        <end position="34"/>
    </location>
</feature>
<feature type="compositionally biased region" description="Acidic residues" evidence="1">
    <location>
        <begin position="286"/>
        <end position="299"/>
    </location>
</feature>
<accession>A0AAV2HMW4</accession>
<evidence type="ECO:0000256" key="1">
    <source>
        <dbReference type="SAM" id="MobiDB-lite"/>
    </source>
</evidence>
<keyword evidence="3" id="KW-1185">Reference proteome</keyword>
<evidence type="ECO:0008006" key="4">
    <source>
        <dbReference type="Google" id="ProtNLM"/>
    </source>
</evidence>